<dbReference type="Gene3D" id="1.10.510.10">
    <property type="entry name" value="Transferase(Phosphotransferase) domain 1"/>
    <property type="match status" value="1"/>
</dbReference>
<dbReference type="GO" id="GO:0005737">
    <property type="term" value="C:cytoplasm"/>
    <property type="evidence" value="ECO:0000318"/>
    <property type="project" value="GO_Central"/>
</dbReference>
<feature type="domain" description="Protein kinase" evidence="22">
    <location>
        <begin position="24"/>
        <end position="338"/>
    </location>
</feature>
<feature type="binding site" evidence="21">
    <location>
        <position position="52"/>
    </location>
    <ligand>
        <name>ATP</name>
        <dbReference type="ChEBI" id="CHEBI:30616"/>
    </ligand>
</feature>
<keyword evidence="11 21" id="KW-0547">Nucleotide-binding</keyword>
<dbReference type="Proteomes" id="UP000018468">
    <property type="component" value="Linkage group LG4"/>
</dbReference>
<evidence type="ECO:0000313" key="23">
    <source>
        <dbReference type="Ensembl" id="ENSLOCP00000003839.1"/>
    </source>
</evidence>
<dbReference type="GO" id="GO:0035556">
    <property type="term" value="P:intracellular signal transduction"/>
    <property type="evidence" value="ECO:0000318"/>
    <property type="project" value="GO_Central"/>
</dbReference>
<evidence type="ECO:0000313" key="24">
    <source>
        <dbReference type="Proteomes" id="UP000018468"/>
    </source>
</evidence>
<dbReference type="GO" id="GO:0005819">
    <property type="term" value="C:spindle"/>
    <property type="evidence" value="ECO:0007669"/>
    <property type="project" value="UniProtKB-SubCell"/>
</dbReference>
<comment type="catalytic activity">
    <reaction evidence="17">
        <text>L-seryl-[protein] + ATP = O-phospho-L-seryl-[protein] + ADP + H(+)</text>
        <dbReference type="Rhea" id="RHEA:17989"/>
        <dbReference type="Rhea" id="RHEA-COMP:9863"/>
        <dbReference type="Rhea" id="RHEA-COMP:11604"/>
        <dbReference type="ChEBI" id="CHEBI:15378"/>
        <dbReference type="ChEBI" id="CHEBI:29999"/>
        <dbReference type="ChEBI" id="CHEBI:30616"/>
        <dbReference type="ChEBI" id="CHEBI:83421"/>
        <dbReference type="ChEBI" id="CHEBI:456216"/>
        <dbReference type="EC" id="2.7.11.1"/>
    </reaction>
</comment>
<dbReference type="SMART" id="SM00220">
    <property type="entry name" value="S_TKc"/>
    <property type="match status" value="1"/>
</dbReference>
<evidence type="ECO:0000256" key="3">
    <source>
        <dbReference type="ARBA" id="ARBA00004186"/>
    </source>
</evidence>
<dbReference type="Pfam" id="PF12330">
    <property type="entry name" value="Haspin_kinase"/>
    <property type="match status" value="1"/>
</dbReference>
<dbReference type="Bgee" id="ENSLOCG00000003251">
    <property type="expression patterns" value="Expressed in ovary and 11 other cell types or tissues"/>
</dbReference>
<dbReference type="InterPro" id="IPR000719">
    <property type="entry name" value="Prot_kinase_dom"/>
</dbReference>
<dbReference type="InParanoid" id="W5M631"/>
<evidence type="ECO:0000256" key="1">
    <source>
        <dbReference type="ARBA" id="ARBA00001946"/>
    </source>
</evidence>
<dbReference type="GO" id="GO:0005634">
    <property type="term" value="C:nucleus"/>
    <property type="evidence" value="ECO:0000318"/>
    <property type="project" value="GO_Central"/>
</dbReference>
<dbReference type="FunFam" id="3.30.200.20:FF:000409">
    <property type="entry name" value="serine/threonine-protein kinase haspin"/>
    <property type="match status" value="1"/>
</dbReference>
<dbReference type="HOGENOM" id="CLU_019002_0_0_1"/>
<dbReference type="PROSITE" id="PS00107">
    <property type="entry name" value="PROTEIN_KINASE_ATP"/>
    <property type="match status" value="1"/>
</dbReference>
<dbReference type="Ensembl" id="ENSLOCT00000003846.1">
    <property type="protein sequence ID" value="ENSLOCP00000003839.1"/>
    <property type="gene ID" value="ENSLOCG00000003251.1"/>
</dbReference>
<evidence type="ECO:0000256" key="20">
    <source>
        <dbReference type="ARBA" id="ARBA00081741"/>
    </source>
</evidence>
<dbReference type="InterPro" id="IPR024604">
    <property type="entry name" value="GSG2_C"/>
</dbReference>
<dbReference type="GO" id="GO:0005694">
    <property type="term" value="C:chromosome"/>
    <property type="evidence" value="ECO:0007669"/>
    <property type="project" value="UniProtKB-SubCell"/>
</dbReference>
<keyword evidence="7" id="KW-0963">Cytoplasm</keyword>
<evidence type="ECO:0000256" key="5">
    <source>
        <dbReference type="ARBA" id="ARBA00012513"/>
    </source>
</evidence>
<name>W5M631_LEPOC</name>
<evidence type="ECO:0000256" key="7">
    <source>
        <dbReference type="ARBA" id="ARBA00022490"/>
    </source>
</evidence>
<accession>W5M631</accession>
<comment type="cofactor">
    <cofactor evidence="1">
        <name>Mg(2+)</name>
        <dbReference type="ChEBI" id="CHEBI:18420"/>
    </cofactor>
</comment>
<dbReference type="GO" id="GO:1901991">
    <property type="term" value="P:negative regulation of mitotic cell cycle phase transition"/>
    <property type="evidence" value="ECO:0007669"/>
    <property type="project" value="UniProtKB-ARBA"/>
</dbReference>
<reference evidence="23" key="3">
    <citation type="submission" date="2025-09" db="UniProtKB">
        <authorList>
            <consortium name="Ensembl"/>
        </authorList>
    </citation>
    <scope>IDENTIFICATION</scope>
</reference>
<comment type="catalytic activity">
    <reaction evidence="16">
        <text>L-threonyl-[protein] + ATP = O-phospho-L-threonyl-[protein] + ADP + H(+)</text>
        <dbReference type="Rhea" id="RHEA:46608"/>
        <dbReference type="Rhea" id="RHEA-COMP:11060"/>
        <dbReference type="Rhea" id="RHEA-COMP:11605"/>
        <dbReference type="ChEBI" id="CHEBI:15378"/>
        <dbReference type="ChEBI" id="CHEBI:30013"/>
        <dbReference type="ChEBI" id="CHEBI:30616"/>
        <dbReference type="ChEBI" id="CHEBI:61977"/>
        <dbReference type="ChEBI" id="CHEBI:456216"/>
        <dbReference type="EC" id="2.7.11.1"/>
    </reaction>
</comment>
<evidence type="ECO:0000256" key="8">
    <source>
        <dbReference type="ARBA" id="ARBA00022527"/>
    </source>
</evidence>
<keyword evidence="15" id="KW-0539">Nucleus</keyword>
<evidence type="ECO:0000256" key="11">
    <source>
        <dbReference type="ARBA" id="ARBA00022741"/>
    </source>
</evidence>
<keyword evidence="9" id="KW-0597">Phosphoprotein</keyword>
<evidence type="ECO:0000256" key="13">
    <source>
        <dbReference type="ARBA" id="ARBA00022840"/>
    </source>
</evidence>
<dbReference type="OMA" id="GNWEGRY"/>
<keyword evidence="24" id="KW-1185">Reference proteome</keyword>
<evidence type="ECO:0000256" key="12">
    <source>
        <dbReference type="ARBA" id="ARBA00022777"/>
    </source>
</evidence>
<organism evidence="23 24">
    <name type="scientific">Lepisosteus oculatus</name>
    <name type="common">Spotted gar</name>
    <dbReference type="NCBI Taxonomy" id="7918"/>
    <lineage>
        <taxon>Eukaryota</taxon>
        <taxon>Metazoa</taxon>
        <taxon>Chordata</taxon>
        <taxon>Craniata</taxon>
        <taxon>Vertebrata</taxon>
        <taxon>Euteleostomi</taxon>
        <taxon>Actinopterygii</taxon>
        <taxon>Neopterygii</taxon>
        <taxon>Holostei</taxon>
        <taxon>Semionotiformes</taxon>
        <taxon>Lepisosteidae</taxon>
        <taxon>Lepisosteus</taxon>
    </lineage>
</organism>
<dbReference type="eggNOG" id="KOG2464">
    <property type="taxonomic scope" value="Eukaryota"/>
</dbReference>
<reference evidence="23" key="2">
    <citation type="submission" date="2025-08" db="UniProtKB">
        <authorList>
            <consortium name="Ensembl"/>
        </authorList>
    </citation>
    <scope>IDENTIFICATION</scope>
</reference>
<evidence type="ECO:0000256" key="19">
    <source>
        <dbReference type="ARBA" id="ARBA00069281"/>
    </source>
</evidence>
<dbReference type="GO" id="GO:0072354">
    <property type="term" value="F:histone H3T3 kinase activity"/>
    <property type="evidence" value="ECO:0000318"/>
    <property type="project" value="GO_Central"/>
</dbReference>
<dbReference type="PANTHER" id="PTHR24419">
    <property type="entry name" value="INTERLEUKIN-1 RECEPTOR-ASSOCIATED KINASE"/>
    <property type="match status" value="1"/>
</dbReference>
<reference evidence="24" key="1">
    <citation type="submission" date="2011-12" db="EMBL/GenBank/DDBJ databases">
        <title>The Draft Genome of Lepisosteus oculatus.</title>
        <authorList>
            <consortium name="The Broad Institute Genome Assembly &amp; Analysis Group"/>
            <consortium name="Computational R&amp;D Group"/>
            <consortium name="and Sequencing Platform"/>
            <person name="Di Palma F."/>
            <person name="Alfoldi J."/>
            <person name="Johnson J."/>
            <person name="Berlin A."/>
            <person name="Gnerre S."/>
            <person name="Jaffe D."/>
            <person name="MacCallum I."/>
            <person name="Young S."/>
            <person name="Walker B.J."/>
            <person name="Lander E.S."/>
            <person name="Lindblad-Toh K."/>
        </authorList>
    </citation>
    <scope>NUCLEOTIDE SEQUENCE [LARGE SCALE GENOMIC DNA]</scope>
</reference>
<evidence type="ECO:0000256" key="21">
    <source>
        <dbReference type="PROSITE-ProRule" id="PRU10141"/>
    </source>
</evidence>
<dbReference type="PROSITE" id="PS50011">
    <property type="entry name" value="PROTEIN_KINASE_DOM"/>
    <property type="match status" value="1"/>
</dbReference>
<evidence type="ECO:0000256" key="6">
    <source>
        <dbReference type="ARBA" id="ARBA00022454"/>
    </source>
</evidence>
<evidence type="ECO:0000256" key="15">
    <source>
        <dbReference type="ARBA" id="ARBA00023242"/>
    </source>
</evidence>
<evidence type="ECO:0000256" key="17">
    <source>
        <dbReference type="ARBA" id="ARBA00048679"/>
    </source>
</evidence>
<keyword evidence="14" id="KW-0206">Cytoskeleton</keyword>
<evidence type="ECO:0000259" key="22">
    <source>
        <dbReference type="PROSITE" id="PS50011"/>
    </source>
</evidence>
<dbReference type="GeneTree" id="ENSGT00390000013015"/>
<dbReference type="PANTHER" id="PTHR24419:SF18">
    <property type="entry name" value="SERINE_THREONINE-PROTEIN KINASE HASPIN"/>
    <property type="match status" value="1"/>
</dbReference>
<dbReference type="SUPFAM" id="SSF56112">
    <property type="entry name" value="Protein kinase-like (PK-like)"/>
    <property type="match status" value="1"/>
</dbReference>
<comment type="subcellular location">
    <subcellularLocation>
        <location evidence="4">Chromosome</location>
    </subcellularLocation>
    <subcellularLocation>
        <location evidence="3">Cytoplasm</location>
        <location evidence="3">Cytoskeleton</location>
        <location evidence="3">Spindle</location>
    </subcellularLocation>
    <subcellularLocation>
        <location evidence="2">Nucleus</location>
    </subcellularLocation>
</comment>
<evidence type="ECO:0000256" key="14">
    <source>
        <dbReference type="ARBA" id="ARBA00023212"/>
    </source>
</evidence>
<evidence type="ECO:0000256" key="10">
    <source>
        <dbReference type="ARBA" id="ARBA00022679"/>
    </source>
</evidence>
<keyword evidence="12" id="KW-0418">Kinase</keyword>
<evidence type="ECO:0000256" key="4">
    <source>
        <dbReference type="ARBA" id="ARBA00004286"/>
    </source>
</evidence>
<dbReference type="GO" id="GO:0051276">
    <property type="term" value="P:chromosome organization"/>
    <property type="evidence" value="ECO:0007669"/>
    <property type="project" value="UniProtKB-ARBA"/>
</dbReference>
<sequence>EKVYQECQQEGPITFQQCIPPDKMKLCKKIGEGTFGEVFSTTNSKKETVALKIIPIAGHQKVNGEDQKTFAEILHEVIISKELSSLGEKENNQTEGFITLNNLHCVQGSYPEQLLKAWDKFDRERTSENDRPDFFGSDQLFLILEFEFGGSDLENMKGKLSSLVVAKSILHQVAAALAVAEEALHFEHRDLHWGNVLVKPTKEKEGKYTLNRTPGSFETSGVHVNIIDYSLSRLEIDGLTVSCDISSDEELFMGKGDYQFEIYRKMREENGNIWSDYNPHTNVLWLHYLSDKLLQMTYKRKATTNPLKKMKASLVQFHREVLQYQSATHVLQNCSLFQ</sequence>
<keyword evidence="6" id="KW-0158">Chromosome</keyword>
<dbReference type="InterPro" id="IPR017441">
    <property type="entry name" value="Protein_kinase_ATP_BS"/>
</dbReference>
<comment type="function">
    <text evidence="18">Serine/threonine-protein kinase that phosphorylates histone H3 at 'Thr-3' (H3T3ph) during mitosis. May act through H3T3ph to both position and modulate activation of AURKB and other components of the chromosomal passenger complex (CPC) at centromeres to ensure proper chromatid cohesion, metaphase alignment and normal progression through the cell cycle.</text>
</comment>
<evidence type="ECO:0000256" key="2">
    <source>
        <dbReference type="ARBA" id="ARBA00004123"/>
    </source>
</evidence>
<protein>
    <recommendedName>
        <fullName evidence="19">Serine/threonine-protein kinase haspin</fullName>
        <ecNumber evidence="5">2.7.11.1</ecNumber>
    </recommendedName>
    <alternativeName>
        <fullName evidence="20">Germ cell-specific gene 2 protein</fullName>
    </alternativeName>
</protein>
<keyword evidence="13 21" id="KW-0067">ATP-binding</keyword>
<dbReference type="EMBL" id="AHAT01020588">
    <property type="status" value="NOT_ANNOTATED_CDS"/>
    <property type="molecule type" value="Genomic_DNA"/>
</dbReference>
<keyword evidence="8" id="KW-0723">Serine/threonine-protein kinase</keyword>
<proteinExistence type="predicted"/>
<evidence type="ECO:0000256" key="18">
    <source>
        <dbReference type="ARBA" id="ARBA00053811"/>
    </source>
</evidence>
<dbReference type="InterPro" id="IPR011009">
    <property type="entry name" value="Kinase-like_dom_sf"/>
</dbReference>
<evidence type="ECO:0000256" key="9">
    <source>
        <dbReference type="ARBA" id="ARBA00022553"/>
    </source>
</evidence>
<dbReference type="AlphaFoldDB" id="W5M631"/>
<dbReference type="GO" id="GO:0005524">
    <property type="term" value="F:ATP binding"/>
    <property type="evidence" value="ECO:0007669"/>
    <property type="project" value="UniProtKB-UniRule"/>
</dbReference>
<dbReference type="SMART" id="SM01331">
    <property type="entry name" value="DUF3635"/>
    <property type="match status" value="1"/>
</dbReference>
<dbReference type="Gene3D" id="3.30.200.20">
    <property type="entry name" value="Phosphorylase Kinase, domain 1"/>
    <property type="match status" value="1"/>
</dbReference>
<dbReference type="STRING" id="7918.ENSLOCP00000003839"/>
<keyword evidence="10" id="KW-0808">Transferase</keyword>
<evidence type="ECO:0000256" key="16">
    <source>
        <dbReference type="ARBA" id="ARBA00047899"/>
    </source>
</evidence>
<dbReference type="GO" id="GO:0000278">
    <property type="term" value="P:mitotic cell cycle"/>
    <property type="evidence" value="ECO:0000318"/>
    <property type="project" value="GO_Central"/>
</dbReference>
<dbReference type="EC" id="2.7.11.1" evidence="5"/>
<dbReference type="FunFam" id="1.10.510.10:FF:000401">
    <property type="entry name" value="serine/threonine-protein kinase haspin"/>
    <property type="match status" value="1"/>
</dbReference>